<dbReference type="Gramene" id="CDF41360">
    <property type="protein sequence ID" value="CDF41360"/>
    <property type="gene ID" value="CHC_T00007869001"/>
</dbReference>
<dbReference type="Proteomes" id="UP000012073">
    <property type="component" value="Unassembled WGS sequence"/>
</dbReference>
<evidence type="ECO:0000256" key="1">
    <source>
        <dbReference type="SAM" id="MobiDB-lite"/>
    </source>
</evidence>
<organism evidence="2 3">
    <name type="scientific">Chondrus crispus</name>
    <name type="common">Carrageen Irish moss</name>
    <name type="synonym">Polymorpha crispa</name>
    <dbReference type="NCBI Taxonomy" id="2769"/>
    <lineage>
        <taxon>Eukaryota</taxon>
        <taxon>Rhodophyta</taxon>
        <taxon>Florideophyceae</taxon>
        <taxon>Rhodymeniophycidae</taxon>
        <taxon>Gigartinales</taxon>
        <taxon>Gigartinaceae</taxon>
        <taxon>Chondrus</taxon>
    </lineage>
</organism>
<dbReference type="AlphaFoldDB" id="R7QVK8"/>
<feature type="compositionally biased region" description="Basic and acidic residues" evidence="1">
    <location>
        <begin position="284"/>
        <end position="319"/>
    </location>
</feature>
<sequence>MASTASTLGAAEGEQESASSCTTDSGDKEGVKETHASAETTESPVDGGDAEGESDDEHPKSVYGASILLKLQWEDRTVQKKVPLRTYKTLGMFLSDVTCNLRTALQGNASAAQFVIDAIAFELTPLLVTRYLDGMETCTGALEHGALDLLRLLATHANAKEMHIAIKKFTSKIDSTYLEATSYLALRPVLSLWGDVIPRIPQKRRLFVNDYVKVFDRMLPCAEAFETSFIPNDGIGVEQSGRIAGIPDTLLDFLDKLADAQIRQMKDGSISVEVDVLGTAHAKSFPEKNKESADSETEEVNKNKEKGDGTEGKTSEKKSSAAPDPMATTTDWILERAIALAKVLDVQSMIWSRLPAPPGEDRNVPKKKSKSRKKNSTAKQGKMVEEQKEESLDKCAALFLKLGWNNPAVVCQLARNGLSLDPASRHEELMKLHIGTKSLSRKQKMNTLYSATAVGQYICGALRMWTKRPHEAGMEGGAPRDPYDKIDLSGTAFELLEPFHCLDLVMPYLAPVVMQAGVAVSLAGIVTLRAFLDRIPDGRIKTFDEILRLRNGTASFGREINLFGMAHHVGKALAGYDDPKHRRIGYETLQAMLRKCASPVARYVLCEAIFYETTRNAIAAQLMTEMKDAVRYADISWRDTQGDSDRIVQASHLRSRLSEDTIGRYFIPRKELLGFMNPLCTVSNLVYFLVRSDPQLLEKTQDKELRNEIEKRLRFCQEYGRLGKQLLRAIASVAEHDRRKIPESALAKKNTVDAAAIFQASGRTLNQCVGSISLLDAALQG</sequence>
<proteinExistence type="predicted"/>
<name>R7QVK8_CHOCR</name>
<dbReference type="EMBL" id="HG002355">
    <property type="protein sequence ID" value="CDF41360.1"/>
    <property type="molecule type" value="Genomic_DNA"/>
</dbReference>
<keyword evidence="3" id="KW-1185">Reference proteome</keyword>
<feature type="region of interest" description="Disordered" evidence="1">
    <location>
        <begin position="1"/>
        <end position="59"/>
    </location>
</feature>
<dbReference type="OrthoDB" id="10513384at2759"/>
<dbReference type="GeneID" id="17319371"/>
<accession>R7QVK8</accession>
<gene>
    <name evidence="2" type="ORF">CHC_T00007869001</name>
</gene>
<feature type="compositionally biased region" description="Basic residues" evidence="1">
    <location>
        <begin position="365"/>
        <end position="376"/>
    </location>
</feature>
<dbReference type="RefSeq" id="XP_005711654.1">
    <property type="nucleotide sequence ID" value="XM_005711597.1"/>
</dbReference>
<feature type="compositionally biased region" description="Basic and acidic residues" evidence="1">
    <location>
        <begin position="25"/>
        <end position="36"/>
    </location>
</feature>
<protein>
    <submittedName>
        <fullName evidence="2">Uncharacterized protein</fullName>
    </submittedName>
</protein>
<feature type="region of interest" description="Disordered" evidence="1">
    <location>
        <begin position="283"/>
        <end position="327"/>
    </location>
</feature>
<feature type="region of interest" description="Disordered" evidence="1">
    <location>
        <begin position="353"/>
        <end position="387"/>
    </location>
</feature>
<evidence type="ECO:0000313" key="2">
    <source>
        <dbReference type="EMBL" id="CDF41360.1"/>
    </source>
</evidence>
<dbReference type="KEGG" id="ccp:CHC_T00007869001"/>
<reference evidence="3" key="1">
    <citation type="journal article" date="2013" name="Proc. Natl. Acad. Sci. U.S.A.">
        <title>Genome structure and metabolic features in the red seaweed Chondrus crispus shed light on evolution of the Archaeplastida.</title>
        <authorList>
            <person name="Collen J."/>
            <person name="Porcel B."/>
            <person name="Carre W."/>
            <person name="Ball S.G."/>
            <person name="Chaparro C."/>
            <person name="Tonon T."/>
            <person name="Barbeyron T."/>
            <person name="Michel G."/>
            <person name="Noel B."/>
            <person name="Valentin K."/>
            <person name="Elias M."/>
            <person name="Artiguenave F."/>
            <person name="Arun A."/>
            <person name="Aury J.M."/>
            <person name="Barbosa-Neto J.F."/>
            <person name="Bothwell J.H."/>
            <person name="Bouget F.Y."/>
            <person name="Brillet L."/>
            <person name="Cabello-Hurtado F."/>
            <person name="Capella-Gutierrez S."/>
            <person name="Charrier B."/>
            <person name="Cladiere L."/>
            <person name="Cock J.M."/>
            <person name="Coelho S.M."/>
            <person name="Colleoni C."/>
            <person name="Czjzek M."/>
            <person name="Da Silva C."/>
            <person name="Delage L."/>
            <person name="Denoeud F."/>
            <person name="Deschamps P."/>
            <person name="Dittami S.M."/>
            <person name="Gabaldon T."/>
            <person name="Gachon C.M."/>
            <person name="Groisillier A."/>
            <person name="Herve C."/>
            <person name="Jabbari K."/>
            <person name="Katinka M."/>
            <person name="Kloareg B."/>
            <person name="Kowalczyk N."/>
            <person name="Labadie K."/>
            <person name="Leblanc C."/>
            <person name="Lopez P.J."/>
            <person name="McLachlan D.H."/>
            <person name="Meslet-Cladiere L."/>
            <person name="Moustafa A."/>
            <person name="Nehr Z."/>
            <person name="Nyvall Collen P."/>
            <person name="Panaud O."/>
            <person name="Partensky F."/>
            <person name="Poulain J."/>
            <person name="Rensing S.A."/>
            <person name="Rousvoal S."/>
            <person name="Samson G."/>
            <person name="Symeonidi A."/>
            <person name="Weissenbach J."/>
            <person name="Zambounis A."/>
            <person name="Wincker P."/>
            <person name="Boyen C."/>
        </authorList>
    </citation>
    <scope>NUCLEOTIDE SEQUENCE [LARGE SCALE GENOMIC DNA]</scope>
    <source>
        <strain evidence="3">cv. Stackhouse</strain>
    </source>
</reference>
<evidence type="ECO:0000313" key="3">
    <source>
        <dbReference type="Proteomes" id="UP000012073"/>
    </source>
</evidence>